<proteinExistence type="inferred from homology"/>
<comment type="similarity">
    <text evidence="2 5">Belongs to the RecX family.</text>
</comment>
<protein>
    <recommendedName>
        <fullName evidence="3 5">Regulatory protein RecX</fullName>
    </recommendedName>
</protein>
<evidence type="ECO:0000256" key="5">
    <source>
        <dbReference type="HAMAP-Rule" id="MF_01114"/>
    </source>
</evidence>
<keyword evidence="9" id="KW-1185">Reference proteome</keyword>
<evidence type="ECO:0000259" key="7">
    <source>
        <dbReference type="Pfam" id="PF21981"/>
    </source>
</evidence>
<dbReference type="Pfam" id="PF02631">
    <property type="entry name" value="RecX_HTH2"/>
    <property type="match status" value="1"/>
</dbReference>
<evidence type="ECO:0000256" key="2">
    <source>
        <dbReference type="ARBA" id="ARBA00009695"/>
    </source>
</evidence>
<evidence type="ECO:0000313" key="9">
    <source>
        <dbReference type="Proteomes" id="UP001597414"/>
    </source>
</evidence>
<reference evidence="9" key="1">
    <citation type="journal article" date="2019" name="Int. J. Syst. Evol. Microbiol.">
        <title>The Global Catalogue of Microorganisms (GCM) 10K type strain sequencing project: providing services to taxonomists for standard genome sequencing and annotation.</title>
        <authorList>
            <consortium name="The Broad Institute Genomics Platform"/>
            <consortium name="The Broad Institute Genome Sequencing Center for Infectious Disease"/>
            <person name="Wu L."/>
            <person name="Ma J."/>
        </authorList>
    </citation>
    <scope>NUCLEOTIDE SEQUENCE [LARGE SCALE GENOMIC DNA]</scope>
    <source>
        <strain evidence="9">KCTC 19812</strain>
    </source>
</reference>
<dbReference type="Proteomes" id="UP001597414">
    <property type="component" value="Unassembled WGS sequence"/>
</dbReference>
<feature type="domain" description="RecX second three-helical" evidence="6">
    <location>
        <begin position="68"/>
        <end position="106"/>
    </location>
</feature>
<dbReference type="HAMAP" id="MF_01114">
    <property type="entry name" value="RecX"/>
    <property type="match status" value="1"/>
</dbReference>
<dbReference type="PANTHER" id="PTHR33602">
    <property type="entry name" value="REGULATORY PROTEIN RECX FAMILY PROTEIN"/>
    <property type="match status" value="1"/>
</dbReference>
<dbReference type="InterPro" id="IPR053924">
    <property type="entry name" value="RecX_HTH_2nd"/>
</dbReference>
<feature type="domain" description="RecX third three-helical" evidence="7">
    <location>
        <begin position="115"/>
        <end position="162"/>
    </location>
</feature>
<evidence type="ECO:0000313" key="8">
    <source>
        <dbReference type="EMBL" id="MFD2200468.1"/>
    </source>
</evidence>
<evidence type="ECO:0000256" key="3">
    <source>
        <dbReference type="ARBA" id="ARBA00018111"/>
    </source>
</evidence>
<comment type="caution">
    <text evidence="8">The sequence shown here is derived from an EMBL/GenBank/DDBJ whole genome shotgun (WGS) entry which is preliminary data.</text>
</comment>
<dbReference type="Pfam" id="PF21981">
    <property type="entry name" value="RecX_HTH3"/>
    <property type="match status" value="1"/>
</dbReference>
<keyword evidence="4 5" id="KW-0963">Cytoplasm</keyword>
<comment type="subcellular location">
    <subcellularLocation>
        <location evidence="1 5">Cytoplasm</location>
    </subcellularLocation>
</comment>
<evidence type="ECO:0000256" key="4">
    <source>
        <dbReference type="ARBA" id="ARBA00022490"/>
    </source>
</evidence>
<comment type="function">
    <text evidence="5">Modulates RecA activity.</text>
</comment>
<name>A0ABW5B3Q5_9BACT</name>
<dbReference type="InterPro" id="IPR003783">
    <property type="entry name" value="Regulatory_RecX"/>
</dbReference>
<organism evidence="8 9">
    <name type="scientific">Shivajiella indica</name>
    <dbReference type="NCBI Taxonomy" id="872115"/>
    <lineage>
        <taxon>Bacteria</taxon>
        <taxon>Pseudomonadati</taxon>
        <taxon>Bacteroidota</taxon>
        <taxon>Cytophagia</taxon>
        <taxon>Cytophagales</taxon>
        <taxon>Cyclobacteriaceae</taxon>
        <taxon>Shivajiella</taxon>
    </lineage>
</organism>
<gene>
    <name evidence="5" type="primary">recX</name>
    <name evidence="8" type="ORF">ACFSKV_02745</name>
</gene>
<dbReference type="InterPro" id="IPR053925">
    <property type="entry name" value="RecX_HTH_3rd"/>
</dbReference>
<dbReference type="PANTHER" id="PTHR33602:SF1">
    <property type="entry name" value="REGULATORY PROTEIN RECX FAMILY PROTEIN"/>
    <property type="match status" value="1"/>
</dbReference>
<evidence type="ECO:0000256" key="1">
    <source>
        <dbReference type="ARBA" id="ARBA00004496"/>
    </source>
</evidence>
<accession>A0ABW5B3Q5</accession>
<sequence length="171" mass="20670">MSYPRKEYNPDQPKKYWTMQEAKIKIAAYCAYQERYQEEVRNKLSEKGIFGNPAEELISLMIEEDFLNEERFAQAFVRGKYKLKKWGKNKILQELKFRQISPNCIKSGMKEIDTEEYWQNLFQLTEKKWSLIKDKDLLKKKYKVQQYLISRGYEIDLIQRAIDEMISDQNL</sequence>
<dbReference type="RefSeq" id="WP_380800181.1">
    <property type="nucleotide sequence ID" value="NZ_JBHUIV010000006.1"/>
</dbReference>
<dbReference type="EMBL" id="JBHUIV010000006">
    <property type="protein sequence ID" value="MFD2200468.1"/>
    <property type="molecule type" value="Genomic_DNA"/>
</dbReference>
<dbReference type="InterPro" id="IPR036388">
    <property type="entry name" value="WH-like_DNA-bd_sf"/>
</dbReference>
<evidence type="ECO:0000259" key="6">
    <source>
        <dbReference type="Pfam" id="PF02631"/>
    </source>
</evidence>
<dbReference type="Gene3D" id="1.10.10.10">
    <property type="entry name" value="Winged helix-like DNA-binding domain superfamily/Winged helix DNA-binding domain"/>
    <property type="match status" value="2"/>
</dbReference>